<feature type="transmembrane region" description="Helical" evidence="2">
    <location>
        <begin position="6"/>
        <end position="31"/>
    </location>
</feature>
<evidence type="ECO:0000313" key="4">
    <source>
        <dbReference type="Proteomes" id="UP000053958"/>
    </source>
</evidence>
<feature type="region of interest" description="Disordered" evidence="1">
    <location>
        <begin position="63"/>
        <end position="127"/>
    </location>
</feature>
<dbReference type="AlphaFoldDB" id="A0A0F4YP68"/>
<feature type="compositionally biased region" description="Polar residues" evidence="1">
    <location>
        <begin position="94"/>
        <end position="106"/>
    </location>
</feature>
<organism evidence="3 4">
    <name type="scientific">Rasamsonia emersonii (strain ATCC 16479 / CBS 393.64 / IMI 116815)</name>
    <dbReference type="NCBI Taxonomy" id="1408163"/>
    <lineage>
        <taxon>Eukaryota</taxon>
        <taxon>Fungi</taxon>
        <taxon>Dikarya</taxon>
        <taxon>Ascomycota</taxon>
        <taxon>Pezizomycotina</taxon>
        <taxon>Eurotiomycetes</taxon>
        <taxon>Eurotiomycetidae</taxon>
        <taxon>Eurotiales</taxon>
        <taxon>Trichocomaceae</taxon>
        <taxon>Rasamsonia</taxon>
    </lineage>
</organism>
<dbReference type="EMBL" id="LASV01000294">
    <property type="protein sequence ID" value="KKA20067.1"/>
    <property type="molecule type" value="Genomic_DNA"/>
</dbReference>
<sequence>MAGLSPSAIIVIALAVSALAVTILVAFSHYLGKQDENPMTRPRSREQELYMRQVRQRTHEFAYAESVSGISPSGKGMGAESSRSSAVGGGRGSQLYSSNNNSSATGNWGRRSRQGPNNGYGHNGNGNYGYDDYSGGGNYDYNYSEHYDYNYDEGDAYAGNHGDGHGNANRYAGGSTESGEASNVDDLGKRHAQPGIDE</sequence>
<comment type="caution">
    <text evidence="3">The sequence shown here is derived from an EMBL/GenBank/DDBJ whole genome shotgun (WGS) entry which is preliminary data.</text>
</comment>
<evidence type="ECO:0000256" key="2">
    <source>
        <dbReference type="SAM" id="Phobius"/>
    </source>
</evidence>
<accession>A0A0F4YP68</accession>
<keyword evidence="2" id="KW-0472">Membrane</keyword>
<dbReference type="RefSeq" id="XP_013326679.1">
    <property type="nucleotide sequence ID" value="XM_013471225.1"/>
</dbReference>
<feature type="region of interest" description="Disordered" evidence="1">
    <location>
        <begin position="150"/>
        <end position="198"/>
    </location>
</feature>
<name>A0A0F4YP68_RASE3</name>
<dbReference type="Proteomes" id="UP000053958">
    <property type="component" value="Unassembled WGS sequence"/>
</dbReference>
<gene>
    <name evidence="3" type="ORF">T310_5945</name>
</gene>
<dbReference type="OrthoDB" id="4225519at2759"/>
<protein>
    <submittedName>
        <fullName evidence="3">Uncharacterized protein</fullName>
    </submittedName>
</protein>
<evidence type="ECO:0000313" key="3">
    <source>
        <dbReference type="EMBL" id="KKA20067.1"/>
    </source>
</evidence>
<proteinExistence type="predicted"/>
<reference evidence="3 4" key="1">
    <citation type="submission" date="2015-04" db="EMBL/GenBank/DDBJ databases">
        <authorList>
            <person name="Heijne W.H."/>
            <person name="Fedorova N.D."/>
            <person name="Nierman W.C."/>
            <person name="Vollebregt A.W."/>
            <person name="Zhao Z."/>
            <person name="Wu L."/>
            <person name="Kumar M."/>
            <person name="Stam H."/>
            <person name="van den Berg M.A."/>
            <person name="Pel H.J."/>
        </authorList>
    </citation>
    <scope>NUCLEOTIDE SEQUENCE [LARGE SCALE GENOMIC DNA]</scope>
    <source>
        <strain evidence="3 4">CBS 393.64</strain>
    </source>
</reference>
<keyword evidence="4" id="KW-1185">Reference proteome</keyword>
<keyword evidence="2" id="KW-1133">Transmembrane helix</keyword>
<keyword evidence="2" id="KW-0812">Transmembrane</keyword>
<dbReference type="GeneID" id="25318265"/>
<evidence type="ECO:0000256" key="1">
    <source>
        <dbReference type="SAM" id="MobiDB-lite"/>
    </source>
</evidence>